<evidence type="ECO:0000313" key="2">
    <source>
        <dbReference type="Proteomes" id="UP000789366"/>
    </source>
</evidence>
<proteinExistence type="predicted"/>
<accession>A0ACA9R767</accession>
<sequence>KDMVILKQLVHKKVDWYLNELVYEIEKMTGKHASVASLWQSLRYCRITRKK</sequence>
<feature type="non-terminal residue" evidence="1">
    <location>
        <position position="1"/>
    </location>
</feature>
<dbReference type="EMBL" id="CAJVPW010060071">
    <property type="protein sequence ID" value="CAG8780372.1"/>
    <property type="molecule type" value="Genomic_DNA"/>
</dbReference>
<comment type="caution">
    <text evidence="1">The sequence shown here is derived from an EMBL/GenBank/DDBJ whole genome shotgun (WGS) entry which is preliminary data.</text>
</comment>
<name>A0ACA9R767_9GLOM</name>
<keyword evidence="2" id="KW-1185">Reference proteome</keyword>
<reference evidence="1" key="1">
    <citation type="submission" date="2021-06" db="EMBL/GenBank/DDBJ databases">
        <authorList>
            <person name="Kallberg Y."/>
            <person name="Tangrot J."/>
            <person name="Rosling A."/>
        </authorList>
    </citation>
    <scope>NUCLEOTIDE SEQUENCE</scope>
    <source>
        <strain evidence="1">28 12/20/2015</strain>
    </source>
</reference>
<protein>
    <submittedName>
        <fullName evidence="1">11587_t:CDS:1</fullName>
    </submittedName>
</protein>
<evidence type="ECO:0000313" key="1">
    <source>
        <dbReference type="EMBL" id="CAG8780372.1"/>
    </source>
</evidence>
<organism evidence="1 2">
    <name type="scientific">Cetraspora pellucida</name>
    <dbReference type="NCBI Taxonomy" id="1433469"/>
    <lineage>
        <taxon>Eukaryota</taxon>
        <taxon>Fungi</taxon>
        <taxon>Fungi incertae sedis</taxon>
        <taxon>Mucoromycota</taxon>
        <taxon>Glomeromycotina</taxon>
        <taxon>Glomeromycetes</taxon>
        <taxon>Diversisporales</taxon>
        <taxon>Gigasporaceae</taxon>
        <taxon>Cetraspora</taxon>
    </lineage>
</organism>
<dbReference type="Proteomes" id="UP000789366">
    <property type="component" value="Unassembled WGS sequence"/>
</dbReference>
<gene>
    <name evidence="1" type="ORF">SPELUC_LOCUS16366</name>
</gene>
<feature type="non-terminal residue" evidence="1">
    <location>
        <position position="51"/>
    </location>
</feature>